<organism evidence="10 11">
    <name type="scientific">Scheffersomyces spartinae</name>
    <dbReference type="NCBI Taxonomy" id="45513"/>
    <lineage>
        <taxon>Eukaryota</taxon>
        <taxon>Fungi</taxon>
        <taxon>Dikarya</taxon>
        <taxon>Ascomycota</taxon>
        <taxon>Saccharomycotina</taxon>
        <taxon>Pichiomycetes</taxon>
        <taxon>Debaryomycetaceae</taxon>
        <taxon>Scheffersomyces</taxon>
    </lineage>
</organism>
<dbReference type="InterPro" id="IPR018819">
    <property type="entry name" value="Nur1/Mug154"/>
</dbReference>
<dbReference type="Proteomes" id="UP000790833">
    <property type="component" value="Unassembled WGS sequence"/>
</dbReference>
<feature type="transmembrane region" description="Helical" evidence="9">
    <location>
        <begin position="216"/>
        <end position="234"/>
    </location>
</feature>
<sequence length="510" mass="58474">MNWDDLSLVLALPVGGLLNLISMMIVLTVHNYKQVLGQTHNVLFQTDYRNYEQLKKQVLQNSFRAAGPKPYISPSNSRSSSSTSGTDSIISFLTKVNIAIIAFSLWNVYYLAVSSRFYNLMYTDREPHTPSVKRFTLIDNYSLGQMLWDTIKSKVFGKKPSTKPKDVDDRDRDNDVIYKDIWQLQVWQPSKFNLYLLMSLNPLVNLINILLTELSFVKLLVTNLAVTGSMYYLISKFLVLLQDKQILYQEMFQEYQTKYVVPRTTTLKKDVLIDATTGPYYSTVLTDVVPFLSNKLRVFTTHDIEGKEVNNYHELKPRDPPTSSSSKRFLSKPYLRSTSPFRRGTTTPNYYNNDSYKFKLEINQLKKINNELSRQLQHFRTSYSPDAHASAPPSTVQDDSDHSEEDLPWYVPSTPRNDLIHNDTIIPPPSSTSHKTPSPFKMPDRTPSPSKSLRMSLPTRLAPNLTQSSSRLGSPTAAERINQFVRRSLNALLHRSSPNRSPSPLKPIWR</sequence>
<comment type="subcellular location">
    <subcellularLocation>
        <location evidence="1">Nucleus membrane</location>
        <topology evidence="1">Multi-pass membrane protein</topology>
    </subcellularLocation>
</comment>
<evidence type="ECO:0000256" key="6">
    <source>
        <dbReference type="ARBA" id="ARBA00023136"/>
    </source>
</evidence>
<feature type="compositionally biased region" description="Basic and acidic residues" evidence="8">
    <location>
        <begin position="310"/>
        <end position="319"/>
    </location>
</feature>
<dbReference type="OrthoDB" id="3363151at2759"/>
<comment type="function">
    <text evidence="7">Member of a perinuclear network that controls recombination at multiple loci to maintain genome stability. Required for rDNA repeat stability.</text>
</comment>
<comment type="caution">
    <text evidence="10">The sequence shown here is derived from an EMBL/GenBank/DDBJ whole genome shotgun (WGS) entry which is preliminary data.</text>
</comment>
<feature type="transmembrane region" description="Helical" evidence="9">
    <location>
        <begin position="6"/>
        <end position="29"/>
    </location>
</feature>
<feature type="transmembrane region" description="Helical" evidence="9">
    <location>
        <begin position="192"/>
        <end position="210"/>
    </location>
</feature>
<evidence type="ECO:0000256" key="2">
    <source>
        <dbReference type="ARBA" id="ARBA00007900"/>
    </source>
</evidence>
<evidence type="ECO:0000256" key="9">
    <source>
        <dbReference type="SAM" id="Phobius"/>
    </source>
</evidence>
<keyword evidence="5 9" id="KW-1133">Transmembrane helix</keyword>
<dbReference type="GO" id="GO:0043007">
    <property type="term" value="P:maintenance of rDNA"/>
    <property type="evidence" value="ECO:0007669"/>
    <property type="project" value="TreeGrafter"/>
</dbReference>
<dbReference type="EMBL" id="JAHMUF010000021">
    <property type="protein sequence ID" value="KAG7191979.1"/>
    <property type="molecule type" value="Genomic_DNA"/>
</dbReference>
<evidence type="ECO:0000256" key="7">
    <source>
        <dbReference type="ARBA" id="ARBA00024979"/>
    </source>
</evidence>
<comment type="similarity">
    <text evidence="2">Belongs to the NUR1 family.</text>
</comment>
<proteinExistence type="inferred from homology"/>
<evidence type="ECO:0000256" key="5">
    <source>
        <dbReference type="ARBA" id="ARBA00022989"/>
    </source>
</evidence>
<dbReference type="AlphaFoldDB" id="A0A9P8AG73"/>
<dbReference type="Pfam" id="PF10332">
    <property type="entry name" value="DUF2418"/>
    <property type="match status" value="1"/>
</dbReference>
<accession>A0A9P8AG73</accession>
<evidence type="ECO:0000256" key="3">
    <source>
        <dbReference type="ARBA" id="ARBA00018310"/>
    </source>
</evidence>
<dbReference type="GO" id="GO:0031965">
    <property type="term" value="C:nuclear membrane"/>
    <property type="evidence" value="ECO:0007669"/>
    <property type="project" value="UniProtKB-SubCell"/>
</dbReference>
<keyword evidence="11" id="KW-1185">Reference proteome</keyword>
<dbReference type="PANTHER" id="PTHR28293">
    <property type="entry name" value="NUCLEAR RIM PROTEIN 1"/>
    <property type="match status" value="1"/>
</dbReference>
<protein>
    <recommendedName>
        <fullName evidence="3">Nuclear rim protein 1</fullName>
    </recommendedName>
</protein>
<dbReference type="GeneID" id="66115960"/>
<evidence type="ECO:0000256" key="8">
    <source>
        <dbReference type="SAM" id="MobiDB-lite"/>
    </source>
</evidence>
<feature type="region of interest" description="Disordered" evidence="8">
    <location>
        <begin position="310"/>
        <end position="329"/>
    </location>
</feature>
<gene>
    <name evidence="10" type="primary">NUR1</name>
    <name evidence="10" type="ORF">KQ657_002586</name>
</gene>
<dbReference type="PANTHER" id="PTHR28293:SF1">
    <property type="entry name" value="NUCLEAR RIM PROTEIN 1"/>
    <property type="match status" value="1"/>
</dbReference>
<reference evidence="10" key="1">
    <citation type="submission" date="2021-03" db="EMBL/GenBank/DDBJ databases">
        <authorList>
            <person name="Palmer J.M."/>
        </authorList>
    </citation>
    <scope>NUCLEOTIDE SEQUENCE</scope>
    <source>
        <strain evidence="10">ARV_011</strain>
    </source>
</reference>
<evidence type="ECO:0000313" key="10">
    <source>
        <dbReference type="EMBL" id="KAG7191979.1"/>
    </source>
</evidence>
<evidence type="ECO:0000313" key="11">
    <source>
        <dbReference type="Proteomes" id="UP000790833"/>
    </source>
</evidence>
<dbReference type="GO" id="GO:0007096">
    <property type="term" value="P:regulation of exit from mitosis"/>
    <property type="evidence" value="ECO:0007669"/>
    <property type="project" value="TreeGrafter"/>
</dbReference>
<keyword evidence="4 9" id="KW-0812">Transmembrane</keyword>
<feature type="compositionally biased region" description="Polar residues" evidence="8">
    <location>
        <begin position="464"/>
        <end position="473"/>
    </location>
</feature>
<evidence type="ECO:0000256" key="4">
    <source>
        <dbReference type="ARBA" id="ARBA00022692"/>
    </source>
</evidence>
<name>A0A9P8AG73_9ASCO</name>
<feature type="region of interest" description="Disordered" evidence="8">
    <location>
        <begin position="382"/>
        <end position="476"/>
    </location>
</feature>
<keyword evidence="6 9" id="KW-0472">Membrane</keyword>
<evidence type="ECO:0000256" key="1">
    <source>
        <dbReference type="ARBA" id="ARBA00004232"/>
    </source>
</evidence>
<dbReference type="RefSeq" id="XP_043047530.1">
    <property type="nucleotide sequence ID" value="XM_043193343.1"/>
</dbReference>